<dbReference type="SMART" id="SM00179">
    <property type="entry name" value="EGF_CA"/>
    <property type="match status" value="1"/>
</dbReference>
<proteinExistence type="predicted"/>
<dbReference type="EMBL" id="LSMT01000655">
    <property type="protein sequence ID" value="PFX15382.1"/>
    <property type="molecule type" value="Genomic_DNA"/>
</dbReference>
<dbReference type="CDD" id="cd00054">
    <property type="entry name" value="EGF_CA"/>
    <property type="match status" value="1"/>
</dbReference>
<evidence type="ECO:0000313" key="9">
    <source>
        <dbReference type="Proteomes" id="UP000225706"/>
    </source>
</evidence>
<feature type="domain" description="TLDc" evidence="7">
    <location>
        <begin position="311"/>
        <end position="381"/>
    </location>
</feature>
<dbReference type="InterPro" id="IPR001881">
    <property type="entry name" value="EGF-like_Ca-bd_dom"/>
</dbReference>
<dbReference type="PROSITE" id="PS01187">
    <property type="entry name" value="EGF_CA"/>
    <property type="match status" value="1"/>
</dbReference>
<evidence type="ECO:0000313" key="8">
    <source>
        <dbReference type="EMBL" id="PFX15382.1"/>
    </source>
</evidence>
<dbReference type="PROSITE" id="PS51886">
    <property type="entry name" value="TLDC"/>
    <property type="match status" value="1"/>
</dbReference>
<accession>A0A2B4RGK7</accession>
<organism evidence="8 9">
    <name type="scientific">Stylophora pistillata</name>
    <name type="common">Smooth cauliflower coral</name>
    <dbReference type="NCBI Taxonomy" id="50429"/>
    <lineage>
        <taxon>Eukaryota</taxon>
        <taxon>Metazoa</taxon>
        <taxon>Cnidaria</taxon>
        <taxon>Anthozoa</taxon>
        <taxon>Hexacorallia</taxon>
        <taxon>Scleractinia</taxon>
        <taxon>Astrocoeniina</taxon>
        <taxon>Pocilloporidae</taxon>
        <taxon>Stylophora</taxon>
    </lineage>
</organism>
<evidence type="ECO:0000256" key="4">
    <source>
        <dbReference type="ARBA" id="ARBA00023157"/>
    </source>
</evidence>
<reference evidence="9" key="1">
    <citation type="journal article" date="2017" name="bioRxiv">
        <title>Comparative analysis of the genomes of Stylophora pistillata and Acropora digitifera provides evidence for extensive differences between species of corals.</title>
        <authorList>
            <person name="Voolstra C.R."/>
            <person name="Li Y."/>
            <person name="Liew Y.J."/>
            <person name="Baumgarten S."/>
            <person name="Zoccola D."/>
            <person name="Flot J.-F."/>
            <person name="Tambutte S."/>
            <person name="Allemand D."/>
            <person name="Aranda M."/>
        </authorList>
    </citation>
    <scope>NUCLEOTIDE SEQUENCE [LARGE SCALE GENOMIC DNA]</scope>
</reference>
<comment type="caution">
    <text evidence="5">Lacks conserved residue(s) required for the propagation of feature annotation.</text>
</comment>
<dbReference type="Pfam" id="PF12947">
    <property type="entry name" value="EGF_3"/>
    <property type="match status" value="1"/>
</dbReference>
<dbReference type="STRING" id="50429.A0A2B4RGK7"/>
<dbReference type="AlphaFoldDB" id="A0A2B4RGK7"/>
<dbReference type="InterPro" id="IPR006571">
    <property type="entry name" value="TLDc_dom"/>
</dbReference>
<evidence type="ECO:0000256" key="2">
    <source>
        <dbReference type="ARBA" id="ARBA00022729"/>
    </source>
</evidence>
<keyword evidence="2" id="KW-0732">Signal</keyword>
<dbReference type="SMART" id="SM00181">
    <property type="entry name" value="EGF"/>
    <property type="match status" value="1"/>
</dbReference>
<dbReference type="Gene3D" id="2.10.25.10">
    <property type="entry name" value="Laminin"/>
    <property type="match status" value="1"/>
</dbReference>
<dbReference type="PROSITE" id="PS00010">
    <property type="entry name" value="ASX_HYDROXYL"/>
    <property type="match status" value="1"/>
</dbReference>
<sequence>MKTPEKADTSPKQETTIVDVNAVKHEASTTKANAKLAEDNPVFQQLLKFCSTFPKIRRTLAYVHRFAQNARKKNTNTGPITVRELKESENQLFKWSQLHLDPRIIDKKLIPSLEEDGQIGAHGRLQDARSNGTIFDASWLTANFKVNVNVTVSNGEKFSRVHSPSAVWVQSVTARGFKVCARESGIGSNGTGVINWLAFQDHPQMTRGSIIFDGIWTTETKCEKVTYLQNINVSGFRVCVKELYEIRYDPVSVSYAFLTDLNECQNDFNYCHKLATCTNERGSYKCKCKAGYVGDGLDCYYSYAGLGHSATLANDDNCLRTLSNWLSPAVQSQSTYWKRHWRASADGWPASTFHSLCDSKGPTVTIIRVGKYIFGGYTSSS</sequence>
<name>A0A2B4RGK7_STYPI</name>
<dbReference type="Pfam" id="PF07534">
    <property type="entry name" value="TLD"/>
    <property type="match status" value="1"/>
</dbReference>
<keyword evidence="3" id="KW-0677">Repeat</keyword>
<evidence type="ECO:0000259" key="6">
    <source>
        <dbReference type="PROSITE" id="PS50026"/>
    </source>
</evidence>
<evidence type="ECO:0000256" key="3">
    <source>
        <dbReference type="ARBA" id="ARBA00022737"/>
    </source>
</evidence>
<dbReference type="GO" id="GO:0005509">
    <property type="term" value="F:calcium ion binding"/>
    <property type="evidence" value="ECO:0007669"/>
    <property type="project" value="InterPro"/>
</dbReference>
<dbReference type="InterPro" id="IPR000742">
    <property type="entry name" value="EGF"/>
</dbReference>
<dbReference type="FunFam" id="2.10.25.10:FF:000038">
    <property type="entry name" value="Fibrillin 2"/>
    <property type="match status" value="1"/>
</dbReference>
<dbReference type="PANTHER" id="PTHR24039:SF58">
    <property type="entry name" value="EGF-LIKE DOMAIN-CONTAINING PROTEIN"/>
    <property type="match status" value="1"/>
</dbReference>
<dbReference type="PROSITE" id="PS01186">
    <property type="entry name" value="EGF_2"/>
    <property type="match status" value="1"/>
</dbReference>
<dbReference type="InterPro" id="IPR018097">
    <property type="entry name" value="EGF_Ca-bd_CS"/>
</dbReference>
<dbReference type="InterPro" id="IPR000152">
    <property type="entry name" value="EGF-type_Asp/Asn_hydroxyl_site"/>
</dbReference>
<evidence type="ECO:0000256" key="1">
    <source>
        <dbReference type="ARBA" id="ARBA00022536"/>
    </source>
</evidence>
<protein>
    <submittedName>
        <fullName evidence="8">Fibrillin-1</fullName>
    </submittedName>
</protein>
<keyword evidence="1 5" id="KW-0245">EGF-like domain</keyword>
<dbReference type="InterPro" id="IPR024731">
    <property type="entry name" value="NELL2-like_EGF"/>
</dbReference>
<evidence type="ECO:0000256" key="5">
    <source>
        <dbReference type="PROSITE-ProRule" id="PRU00076"/>
    </source>
</evidence>
<dbReference type="PROSITE" id="PS50026">
    <property type="entry name" value="EGF_3"/>
    <property type="match status" value="1"/>
</dbReference>
<evidence type="ECO:0000259" key="7">
    <source>
        <dbReference type="PROSITE" id="PS51886"/>
    </source>
</evidence>
<comment type="caution">
    <text evidence="8">The sequence shown here is derived from an EMBL/GenBank/DDBJ whole genome shotgun (WGS) entry which is preliminary data.</text>
</comment>
<keyword evidence="4" id="KW-1015">Disulfide bond</keyword>
<dbReference type="SUPFAM" id="SSF57196">
    <property type="entry name" value="EGF/Laminin"/>
    <property type="match status" value="1"/>
</dbReference>
<dbReference type="Proteomes" id="UP000225706">
    <property type="component" value="Unassembled WGS sequence"/>
</dbReference>
<keyword evidence="9" id="KW-1185">Reference proteome</keyword>
<gene>
    <name evidence="8" type="primary">FBN1</name>
    <name evidence="8" type="ORF">AWC38_SpisGene20399</name>
</gene>
<feature type="domain" description="EGF-like" evidence="6">
    <location>
        <begin position="260"/>
        <end position="300"/>
    </location>
</feature>
<dbReference type="PANTHER" id="PTHR24039">
    <property type="entry name" value="FIBRILLIN-RELATED"/>
    <property type="match status" value="1"/>
</dbReference>
<dbReference type="OrthoDB" id="7357196at2759"/>